<keyword evidence="2" id="KW-0732">Signal</keyword>
<evidence type="ECO:0000256" key="2">
    <source>
        <dbReference type="SAM" id="SignalP"/>
    </source>
</evidence>
<proteinExistence type="inferred from homology"/>
<accession>A0ABV5ZC36</accession>
<evidence type="ECO:0000313" key="4">
    <source>
        <dbReference type="Proteomes" id="UP001589628"/>
    </source>
</evidence>
<comment type="caution">
    <text evidence="3">The sequence shown here is derived from an EMBL/GenBank/DDBJ whole genome shotgun (WGS) entry which is preliminary data.</text>
</comment>
<gene>
    <name evidence="3" type="ORF">ACFFLH_10565</name>
</gene>
<protein>
    <submittedName>
        <fullName evidence="3">Substrate-binding periplasmic protein</fullName>
    </submittedName>
</protein>
<evidence type="ECO:0000313" key="3">
    <source>
        <dbReference type="EMBL" id="MFB9886857.1"/>
    </source>
</evidence>
<name>A0ABV5ZC36_9GAMM</name>
<keyword evidence="4" id="KW-1185">Reference proteome</keyword>
<dbReference type="Proteomes" id="UP001589628">
    <property type="component" value="Unassembled WGS sequence"/>
</dbReference>
<dbReference type="Gene3D" id="3.40.190.10">
    <property type="entry name" value="Periplasmic binding protein-like II"/>
    <property type="match status" value="2"/>
</dbReference>
<feature type="signal peptide" evidence="2">
    <location>
        <begin position="1"/>
        <end position="28"/>
    </location>
</feature>
<feature type="chain" id="PRO_5045926160" evidence="2">
    <location>
        <begin position="29"/>
        <end position="261"/>
    </location>
</feature>
<dbReference type="PANTHER" id="PTHR35936">
    <property type="entry name" value="MEMBRANE-BOUND LYTIC MUREIN TRANSGLYCOSYLASE F"/>
    <property type="match status" value="1"/>
</dbReference>
<dbReference type="EMBL" id="JBHLZN010000003">
    <property type="protein sequence ID" value="MFB9886857.1"/>
    <property type="molecule type" value="Genomic_DNA"/>
</dbReference>
<dbReference type="SUPFAM" id="SSF53850">
    <property type="entry name" value="Periplasmic binding protein-like II"/>
    <property type="match status" value="1"/>
</dbReference>
<reference evidence="3 4" key="1">
    <citation type="submission" date="2024-09" db="EMBL/GenBank/DDBJ databases">
        <authorList>
            <person name="Sun Q."/>
            <person name="Mori K."/>
        </authorList>
    </citation>
    <scope>NUCLEOTIDE SEQUENCE [LARGE SCALE GENOMIC DNA]</scope>
    <source>
        <strain evidence="3 4">ATCC 51285</strain>
    </source>
</reference>
<comment type="similarity">
    <text evidence="1">Belongs to the bacterial solute-binding protein 3 family.</text>
</comment>
<dbReference type="PANTHER" id="PTHR35936:SF6">
    <property type="entry name" value="AMINO ACID ABC TRANSPORTER SUBSTRATE-BINDING PAAT FAMILY PROTEIN"/>
    <property type="match status" value="1"/>
</dbReference>
<dbReference type="RefSeq" id="WP_027312311.1">
    <property type="nucleotide sequence ID" value="NZ_JBHLZN010000003.1"/>
</dbReference>
<sequence length="261" mass="29967">MVTTTSLPLLLRILLVGLLTVAAPASQADALQRITLVTEAWPGYTNEDGTGLYWEILREIYESAGITVQWRTTPWKRAQQELMSQQADGLVGEYMTDQQMGYLYPQWHLSIEEPPVALYLSELEEAIKTQQRQALAGKRVSWVRGYQYDQHLLQGIPVDKHLIPRVELGISMVLNRRIDALLDYRSHILPLLADLNAEQLASLRLSEISSGQKLYVVFANNERGRYFRQIFDHGMERLQQQPQRLQAIYAKWGIIFTEKGK</sequence>
<evidence type="ECO:0000256" key="1">
    <source>
        <dbReference type="ARBA" id="ARBA00010333"/>
    </source>
</evidence>
<organism evidence="3 4">
    <name type="scientific">Balneatrix alpica</name>
    <dbReference type="NCBI Taxonomy" id="75684"/>
    <lineage>
        <taxon>Bacteria</taxon>
        <taxon>Pseudomonadati</taxon>
        <taxon>Pseudomonadota</taxon>
        <taxon>Gammaproteobacteria</taxon>
        <taxon>Oceanospirillales</taxon>
        <taxon>Balneatrichaceae</taxon>
        <taxon>Balneatrix</taxon>
    </lineage>
</organism>